<dbReference type="SUPFAM" id="SSF159245">
    <property type="entry name" value="AttH-like"/>
    <property type="match status" value="1"/>
</dbReference>
<sequence length="344" mass="37555">MPSPAGAEAVSATDGDTGRLGDEGSKRGYFEGWYFKQTFSDGRVIALIPGVSLGSSPHAFIQINDSVLGSCYIRFSLDTLSIDRNALNIRIAGNLFSLQGLELDLESPRGVYQGRVGFSEVSMLPPTLLRPGIMGPFSYIPGMECYHGLVSMDHRLHGGIRITLPGQTAESTMLSAEGGRGYIEKDFGSSFPHAWIWMQANHFSDSGASIMLSYAHIPLGSRGFPGQLGFFRHPEFAPRGTVFGTYSRRKIRSTRISGEGRRIDCRIADKERGGNFRLAVQGITDGGRELIAPARGNMERRIKETVSGTIRLTLYSGTELLWEAESNGAGMEIQGPVERLLKLD</sequence>
<keyword evidence="3" id="KW-1185">Reference proteome</keyword>
<name>V5WKV8_9SPIO</name>
<dbReference type="AlphaFoldDB" id="V5WKV8"/>
<dbReference type="InterPro" id="IPR025893">
    <property type="entry name" value="Tocopherol_cyclase"/>
</dbReference>
<evidence type="ECO:0000256" key="1">
    <source>
        <dbReference type="SAM" id="MobiDB-lite"/>
    </source>
</evidence>
<dbReference type="GO" id="GO:0009976">
    <property type="term" value="F:tocopherol cyclase activity"/>
    <property type="evidence" value="ECO:0007669"/>
    <property type="project" value="InterPro"/>
</dbReference>
<accession>V5WKV8</accession>
<reference evidence="2 3" key="1">
    <citation type="journal article" date="2015" name="Stand. Genomic Sci.">
        <title>Complete genome sequence and description of Salinispira pacifica gen. nov., sp. nov., a novel spirochaete isolated form a hypersaline microbial mat.</title>
        <authorList>
            <person name="Ben Hania W."/>
            <person name="Joseph M."/>
            <person name="Schumann P."/>
            <person name="Bunk B."/>
            <person name="Fiebig A."/>
            <person name="Sproer C."/>
            <person name="Klenk H.P."/>
            <person name="Fardeau M.L."/>
            <person name="Spring S."/>
        </authorList>
    </citation>
    <scope>NUCLEOTIDE SEQUENCE [LARGE SCALE GENOMIC DNA]</scope>
    <source>
        <strain evidence="2 3">L21-RPul-D2</strain>
    </source>
</reference>
<dbReference type="HOGENOM" id="CLU_053973_0_0_12"/>
<evidence type="ECO:0000313" key="2">
    <source>
        <dbReference type="EMBL" id="AHC16280.1"/>
    </source>
</evidence>
<protein>
    <recommendedName>
        <fullName evidence="4">Tocopherol cyclase</fullName>
    </recommendedName>
</protein>
<proteinExistence type="predicted"/>
<evidence type="ECO:0000313" key="3">
    <source>
        <dbReference type="Proteomes" id="UP000018680"/>
    </source>
</evidence>
<dbReference type="Proteomes" id="UP000018680">
    <property type="component" value="Chromosome"/>
</dbReference>
<dbReference type="STRING" id="1307761.L21SP2_2934"/>
<organism evidence="2 3">
    <name type="scientific">Salinispira pacifica</name>
    <dbReference type="NCBI Taxonomy" id="1307761"/>
    <lineage>
        <taxon>Bacteria</taxon>
        <taxon>Pseudomonadati</taxon>
        <taxon>Spirochaetota</taxon>
        <taxon>Spirochaetia</taxon>
        <taxon>Spirochaetales</taxon>
        <taxon>Spirochaetaceae</taxon>
        <taxon>Salinispira</taxon>
    </lineage>
</organism>
<dbReference type="EMBL" id="CP006939">
    <property type="protein sequence ID" value="AHC16280.1"/>
    <property type="molecule type" value="Genomic_DNA"/>
</dbReference>
<dbReference type="PANTHER" id="PTHR35309:SF4">
    <property type="entry name" value="TOCOPHEROL CYCLASE"/>
    <property type="match status" value="1"/>
</dbReference>
<dbReference type="PANTHER" id="PTHR35309">
    <property type="match status" value="1"/>
</dbReference>
<dbReference type="KEGG" id="slr:L21SP2_2934"/>
<evidence type="ECO:0008006" key="4">
    <source>
        <dbReference type="Google" id="ProtNLM"/>
    </source>
</evidence>
<dbReference type="eggNOG" id="ENOG502Z7HP">
    <property type="taxonomic scope" value="Bacteria"/>
</dbReference>
<dbReference type="PATRIC" id="fig|1307761.3.peg.2924"/>
<gene>
    <name evidence="2" type="ORF">L21SP2_2934</name>
</gene>
<feature type="region of interest" description="Disordered" evidence="1">
    <location>
        <begin position="1"/>
        <end position="23"/>
    </location>
</feature>